<proteinExistence type="predicted"/>
<comment type="caution">
    <text evidence="1">The sequence shown here is derived from an EMBL/GenBank/DDBJ whole genome shotgun (WGS) entry which is preliminary data.</text>
</comment>
<reference evidence="1 2" key="1">
    <citation type="submission" date="2017-11" db="EMBL/GenBank/DDBJ databases">
        <title>De-novo sequencing of pomegranate (Punica granatum L.) genome.</title>
        <authorList>
            <person name="Akparov Z."/>
            <person name="Amiraslanov A."/>
            <person name="Hajiyeva S."/>
            <person name="Abbasov M."/>
            <person name="Kaur K."/>
            <person name="Hamwieh A."/>
            <person name="Solovyev V."/>
            <person name="Salamov A."/>
            <person name="Braich B."/>
            <person name="Kosarev P."/>
            <person name="Mahmoud A."/>
            <person name="Hajiyev E."/>
            <person name="Babayeva S."/>
            <person name="Izzatullayeva V."/>
            <person name="Mammadov A."/>
            <person name="Mammadov A."/>
            <person name="Sharifova S."/>
            <person name="Ojaghi J."/>
            <person name="Eynullazada K."/>
            <person name="Bayramov B."/>
            <person name="Abdulazimova A."/>
            <person name="Shahmuradov I."/>
        </authorList>
    </citation>
    <scope>NUCLEOTIDE SEQUENCE [LARGE SCALE GENOMIC DNA]</scope>
    <source>
        <strain evidence="2">cv. AG2017</strain>
        <tissue evidence="1">Leaf</tissue>
    </source>
</reference>
<dbReference type="EMBL" id="PGOL01000126">
    <property type="protein sequence ID" value="PKI76281.1"/>
    <property type="molecule type" value="Genomic_DNA"/>
</dbReference>
<accession>A0A2I0L6E5</accession>
<dbReference type="Proteomes" id="UP000233551">
    <property type="component" value="Unassembled WGS sequence"/>
</dbReference>
<dbReference type="AlphaFoldDB" id="A0A2I0L6E5"/>
<keyword evidence="2" id="KW-1185">Reference proteome</keyword>
<evidence type="ECO:0000313" key="1">
    <source>
        <dbReference type="EMBL" id="PKI76281.1"/>
    </source>
</evidence>
<evidence type="ECO:0000313" key="2">
    <source>
        <dbReference type="Proteomes" id="UP000233551"/>
    </source>
</evidence>
<organism evidence="1 2">
    <name type="scientific">Punica granatum</name>
    <name type="common">Pomegranate</name>
    <dbReference type="NCBI Taxonomy" id="22663"/>
    <lineage>
        <taxon>Eukaryota</taxon>
        <taxon>Viridiplantae</taxon>
        <taxon>Streptophyta</taxon>
        <taxon>Embryophyta</taxon>
        <taxon>Tracheophyta</taxon>
        <taxon>Spermatophyta</taxon>
        <taxon>Magnoliopsida</taxon>
        <taxon>eudicotyledons</taxon>
        <taxon>Gunneridae</taxon>
        <taxon>Pentapetalae</taxon>
        <taxon>rosids</taxon>
        <taxon>malvids</taxon>
        <taxon>Myrtales</taxon>
        <taxon>Lythraceae</taxon>
        <taxon>Punica</taxon>
    </lineage>
</organism>
<name>A0A2I0L6E5_PUNGR</name>
<gene>
    <name evidence="1" type="ORF">CRG98_003392</name>
</gene>
<protein>
    <submittedName>
        <fullName evidence="1">Uncharacterized protein</fullName>
    </submittedName>
</protein>
<sequence>MGSEVKRPQCSDSSLEFSVRFSLFSDSPARSSDDLCVLSLILNYFWVVRARKEFGRNLACGDIRVRPHQFTSVCLRRKIVQVQWMGKLTQVWW</sequence>